<dbReference type="OrthoDB" id="2262349at2759"/>
<evidence type="ECO:0000256" key="2">
    <source>
        <dbReference type="PIRSR" id="PIRSR600246-3"/>
    </source>
</evidence>
<dbReference type="GO" id="GO:0016811">
    <property type="term" value="F:hydrolase activity, acting on carbon-nitrogen (but not peptide) bonds, in linear amides"/>
    <property type="evidence" value="ECO:0007669"/>
    <property type="project" value="UniProtKB-ARBA"/>
</dbReference>
<keyword evidence="4" id="KW-1185">Reference proteome</keyword>
<feature type="active site" description="Nucleophile" evidence="1">
    <location>
        <position position="243"/>
    </location>
</feature>
<comment type="caution">
    <text evidence="3">The sequence shown here is derived from an EMBL/GenBank/DDBJ whole genome shotgun (WGS) entry which is preliminary data.</text>
</comment>
<dbReference type="AlphaFoldDB" id="A0A5J4YSA7"/>
<evidence type="ECO:0000256" key="1">
    <source>
        <dbReference type="PIRSR" id="PIRSR600246-1"/>
    </source>
</evidence>
<evidence type="ECO:0000313" key="4">
    <source>
        <dbReference type="Proteomes" id="UP000324585"/>
    </source>
</evidence>
<protein>
    <submittedName>
        <fullName evidence="3">Threonine aspartase 1</fullName>
    </submittedName>
</protein>
<dbReference type="Gene3D" id="3.60.20.30">
    <property type="entry name" value="(Glycosyl)asparaginase"/>
    <property type="match status" value="1"/>
</dbReference>
<feature type="site" description="Cleavage; by autolysis" evidence="2">
    <location>
        <begin position="242"/>
        <end position="243"/>
    </location>
</feature>
<name>A0A5J4YSA7_PORPP</name>
<dbReference type="InterPro" id="IPR000246">
    <property type="entry name" value="Peptidase_T2"/>
</dbReference>
<dbReference type="PANTHER" id="PTHR10188">
    <property type="entry name" value="L-ASPARAGINASE"/>
    <property type="match status" value="1"/>
</dbReference>
<dbReference type="InterPro" id="IPR029055">
    <property type="entry name" value="Ntn_hydrolases_N"/>
</dbReference>
<dbReference type="Pfam" id="PF01112">
    <property type="entry name" value="Asparaginase_2"/>
    <property type="match status" value="1"/>
</dbReference>
<accession>A0A5J4YSA7</accession>
<dbReference type="GO" id="GO:0005737">
    <property type="term" value="C:cytoplasm"/>
    <property type="evidence" value="ECO:0007669"/>
    <property type="project" value="TreeGrafter"/>
</dbReference>
<evidence type="ECO:0000313" key="3">
    <source>
        <dbReference type="EMBL" id="KAA8493317.1"/>
    </source>
</evidence>
<dbReference type="SUPFAM" id="SSF56235">
    <property type="entry name" value="N-terminal nucleophile aminohydrolases (Ntn hydrolases)"/>
    <property type="match status" value="1"/>
</dbReference>
<proteinExistence type="predicted"/>
<dbReference type="PANTHER" id="PTHR10188:SF6">
    <property type="entry name" value="N(4)-(BETA-N-ACETYLGLUCOSAMINYL)-L-ASPARAGINASE"/>
    <property type="match status" value="1"/>
</dbReference>
<dbReference type="EMBL" id="VRMN01000007">
    <property type="protein sequence ID" value="KAA8493317.1"/>
    <property type="molecule type" value="Genomic_DNA"/>
</dbReference>
<reference evidence="4" key="1">
    <citation type="journal article" date="2019" name="Nat. Commun.">
        <title>Expansion of phycobilisome linker gene families in mesophilic red algae.</title>
        <authorList>
            <person name="Lee J."/>
            <person name="Kim D."/>
            <person name="Bhattacharya D."/>
            <person name="Yoon H.S."/>
        </authorList>
    </citation>
    <scope>NUCLEOTIDE SEQUENCE [LARGE SCALE GENOMIC DNA]</scope>
    <source>
        <strain evidence="4">CCMP 1328</strain>
    </source>
</reference>
<sequence>MGATLLVVHAGAGDIPAASRTEAAILQTLQSALRAAATAAAATTPTTRGQAAWTPALSVADRACAAVEILEHAACTNAGLHVDHRAARNEYGDVSADATMAVYERAAETNKVTWGSVGAMEPSRNASDAAIHAAHMLQMCRQHGLSDRTRMTPSVLVGPGASSFVCRATMTHAEQSRLESYARRLACDRLLSSSFWTQVPDSVRYHSSHAATLPLANDTGPELHANLADGTGDEHGISLFSDTVGCIVVDSHGNVAAASSSGGAWLKPLGTISSAAIYGAGTFVSSTGAACASGMGDAIIEHALARRALHLQDDEHCLADALLATRALAGIVSCTFLPSGQSDEDMARTSVAMNWAHTVPTFALGYAVVPDDCDGDQRHTIKVQAWISRYRQSAPETSSSDLVDASTLVGCTEGSKKFGLTTS</sequence>
<dbReference type="Proteomes" id="UP000324585">
    <property type="component" value="Unassembled WGS sequence"/>
</dbReference>
<gene>
    <name evidence="3" type="ORF">FVE85_8762</name>
</gene>
<organism evidence="3 4">
    <name type="scientific">Porphyridium purpureum</name>
    <name type="common">Red alga</name>
    <name type="synonym">Porphyridium cruentum</name>
    <dbReference type="NCBI Taxonomy" id="35688"/>
    <lineage>
        <taxon>Eukaryota</taxon>
        <taxon>Rhodophyta</taxon>
        <taxon>Bangiophyceae</taxon>
        <taxon>Porphyridiales</taxon>
        <taxon>Porphyridiaceae</taxon>
        <taxon>Porphyridium</taxon>
    </lineage>
</organism>